<dbReference type="InterPro" id="IPR001214">
    <property type="entry name" value="SET_dom"/>
</dbReference>
<dbReference type="SUPFAM" id="SSF82199">
    <property type="entry name" value="SET domain"/>
    <property type="match status" value="1"/>
</dbReference>
<comment type="caution">
    <text evidence="12">The sequence shown here is derived from an EMBL/GenBank/DDBJ whole genome shotgun (WGS) entry which is preliminary data.</text>
</comment>
<reference evidence="12" key="1">
    <citation type="submission" date="2016-03" db="EMBL/GenBank/DDBJ databases">
        <title>Mechanisms controlling the formation of the plant cell surface in tip-growing cells are functionally conserved among land plants.</title>
        <authorList>
            <person name="Honkanen S."/>
            <person name="Jones V.A."/>
            <person name="Morieri G."/>
            <person name="Champion C."/>
            <person name="Hetherington A.J."/>
            <person name="Kelly S."/>
            <person name="Saint-Marcoux D."/>
            <person name="Proust H."/>
            <person name="Prescott H."/>
            <person name="Dolan L."/>
        </authorList>
    </citation>
    <scope>NUCLEOTIDE SEQUENCE [LARGE SCALE GENOMIC DNA]</scope>
    <source>
        <tissue evidence="12">Whole gametophyte</tissue>
    </source>
</reference>
<name>A0A176VR64_MARPO</name>
<evidence type="ECO:0000256" key="7">
    <source>
        <dbReference type="ARBA" id="ARBA00023242"/>
    </source>
</evidence>
<accession>A0A176VR64</accession>
<feature type="domain" description="SET" evidence="9">
    <location>
        <begin position="345"/>
        <end position="462"/>
    </location>
</feature>
<sequence length="536" mass="59904">MGKRKHERMEISRKEKHPRLECCDDQDEEKIWNFVCDDTNVQLEFVGQGRDFDSLHSSEEDVAQSTVISAGRDISLSGSTSPQEFTTLTTRKRAFVEDFVPSSRKKVSRSPVLNSPNGRTKSKSRVSSEELQNSPDGAGAVITESNGVLLDGRTSSSEVDGPLAPAALEFPSSETFLMTIPATDDTHLQFQHIDFIPASRSQISVSLISDKVTMVVTHAFYSWSLFTNYILIWRKVGVPELQITDSSVRSGILLPQGLSSFIPSVVRQRSQRRDLAQEGKLYVPTAYEFLIKKKRDDSDDGVGCKCGEENMECGEDCECRVQSMSCSKDCVCKKVCTNRPYRKEKRLKIVKTLQCGWGAESAELIRKGEFIIEYIGEVINDAMCENRLWAMKGKGISKFYMCEIMKDFIIDATFKGNSSRFLNHSCQPNCKLEKWRVDGETRAGVFALRDIKLGEPLTYDYKYVEFGANVKCCCGAPKCRGAIGEKPSSKNCWSGTPCGMNSICVAVKVAKTFPPESPYHSSFVHVLLRLPSFVPT</sequence>
<keyword evidence="5" id="KW-0808">Transferase</keyword>
<protein>
    <recommendedName>
        <fullName evidence="14">Histone-lysine N-methyltransferase</fullName>
    </recommendedName>
</protein>
<evidence type="ECO:0000256" key="3">
    <source>
        <dbReference type="ARBA" id="ARBA00022454"/>
    </source>
</evidence>
<evidence type="ECO:0000256" key="5">
    <source>
        <dbReference type="ARBA" id="ARBA00022679"/>
    </source>
</evidence>
<evidence type="ECO:0000259" key="9">
    <source>
        <dbReference type="PROSITE" id="PS50280"/>
    </source>
</evidence>
<dbReference type="InterPro" id="IPR046341">
    <property type="entry name" value="SET_dom_sf"/>
</dbReference>
<evidence type="ECO:0000256" key="6">
    <source>
        <dbReference type="ARBA" id="ARBA00022691"/>
    </source>
</evidence>
<dbReference type="FunFam" id="2.170.270.10:FF:000043">
    <property type="entry name" value="Histone-lysine N-methyltransferase"/>
    <property type="match status" value="1"/>
</dbReference>
<keyword evidence="3" id="KW-0158">Chromosome</keyword>
<dbReference type="PROSITE" id="PS50868">
    <property type="entry name" value="POST_SET"/>
    <property type="match status" value="1"/>
</dbReference>
<dbReference type="InterPro" id="IPR025787">
    <property type="entry name" value="Hist-Lys_N-MeTrfase_SET2_plant"/>
</dbReference>
<dbReference type="GO" id="GO:0005634">
    <property type="term" value="C:nucleus"/>
    <property type="evidence" value="ECO:0007669"/>
    <property type="project" value="UniProtKB-SubCell"/>
</dbReference>
<organism evidence="12 13">
    <name type="scientific">Marchantia polymorpha subsp. ruderalis</name>
    <dbReference type="NCBI Taxonomy" id="1480154"/>
    <lineage>
        <taxon>Eukaryota</taxon>
        <taxon>Viridiplantae</taxon>
        <taxon>Streptophyta</taxon>
        <taxon>Embryophyta</taxon>
        <taxon>Marchantiophyta</taxon>
        <taxon>Marchantiopsida</taxon>
        <taxon>Marchantiidae</taxon>
        <taxon>Marchantiales</taxon>
        <taxon>Marchantiaceae</taxon>
        <taxon>Marchantia</taxon>
    </lineage>
</organism>
<keyword evidence="7" id="KW-0539">Nucleus</keyword>
<feature type="region of interest" description="Disordered" evidence="8">
    <location>
        <begin position="106"/>
        <end position="141"/>
    </location>
</feature>
<dbReference type="InterPro" id="IPR050777">
    <property type="entry name" value="SET2_Histone-Lys_MeTrsfase"/>
</dbReference>
<evidence type="ECO:0000256" key="2">
    <source>
        <dbReference type="ARBA" id="ARBA00004286"/>
    </source>
</evidence>
<evidence type="ECO:0000256" key="8">
    <source>
        <dbReference type="SAM" id="MobiDB-lite"/>
    </source>
</evidence>
<dbReference type="Proteomes" id="UP000077202">
    <property type="component" value="Unassembled WGS sequence"/>
</dbReference>
<dbReference type="GO" id="GO:0042054">
    <property type="term" value="F:histone methyltransferase activity"/>
    <property type="evidence" value="ECO:0007669"/>
    <property type="project" value="InterPro"/>
</dbReference>
<dbReference type="AlphaFoldDB" id="A0A176VR64"/>
<evidence type="ECO:0000259" key="11">
    <source>
        <dbReference type="PROSITE" id="PS51215"/>
    </source>
</evidence>
<gene>
    <name evidence="12" type="ORF">AXG93_1660s1080</name>
</gene>
<keyword evidence="4" id="KW-0489">Methyltransferase</keyword>
<dbReference type="GO" id="GO:0005694">
    <property type="term" value="C:chromosome"/>
    <property type="evidence" value="ECO:0007669"/>
    <property type="project" value="UniProtKB-SubCell"/>
</dbReference>
<dbReference type="SMART" id="SM00317">
    <property type="entry name" value="SET"/>
    <property type="match status" value="1"/>
</dbReference>
<evidence type="ECO:0008006" key="14">
    <source>
        <dbReference type="Google" id="ProtNLM"/>
    </source>
</evidence>
<feature type="domain" description="Post-SET" evidence="10">
    <location>
        <begin position="468"/>
        <end position="484"/>
    </location>
</feature>
<evidence type="ECO:0000313" key="12">
    <source>
        <dbReference type="EMBL" id="OAE23350.1"/>
    </source>
</evidence>
<evidence type="ECO:0000256" key="4">
    <source>
        <dbReference type="ARBA" id="ARBA00022603"/>
    </source>
</evidence>
<dbReference type="PROSITE" id="PS50280">
    <property type="entry name" value="SET"/>
    <property type="match status" value="1"/>
</dbReference>
<dbReference type="PANTHER" id="PTHR22884">
    <property type="entry name" value="SET DOMAIN PROTEINS"/>
    <property type="match status" value="1"/>
</dbReference>
<evidence type="ECO:0000256" key="1">
    <source>
        <dbReference type="ARBA" id="ARBA00004123"/>
    </source>
</evidence>
<feature type="domain" description="AWS" evidence="11">
    <location>
        <begin position="299"/>
        <end position="345"/>
    </location>
</feature>
<dbReference type="PROSITE" id="PS51215">
    <property type="entry name" value="AWS"/>
    <property type="match status" value="1"/>
</dbReference>
<proteinExistence type="predicted"/>
<comment type="subcellular location">
    <subcellularLocation>
        <location evidence="2">Chromosome</location>
    </subcellularLocation>
    <subcellularLocation>
        <location evidence="1">Nucleus</location>
    </subcellularLocation>
</comment>
<dbReference type="Pfam" id="PF00856">
    <property type="entry name" value="SET"/>
    <property type="match status" value="1"/>
</dbReference>
<evidence type="ECO:0000259" key="10">
    <source>
        <dbReference type="PROSITE" id="PS50868"/>
    </source>
</evidence>
<evidence type="ECO:0000313" key="13">
    <source>
        <dbReference type="Proteomes" id="UP000077202"/>
    </source>
</evidence>
<keyword evidence="13" id="KW-1185">Reference proteome</keyword>
<dbReference type="PROSITE" id="PS51578">
    <property type="entry name" value="SAM_MT43_SET2_2"/>
    <property type="match status" value="1"/>
</dbReference>
<dbReference type="Gene3D" id="2.170.270.10">
    <property type="entry name" value="SET domain"/>
    <property type="match status" value="1"/>
</dbReference>
<dbReference type="EMBL" id="LVLJ01002842">
    <property type="protein sequence ID" value="OAE23350.1"/>
    <property type="molecule type" value="Genomic_DNA"/>
</dbReference>
<dbReference type="GO" id="GO:0032259">
    <property type="term" value="P:methylation"/>
    <property type="evidence" value="ECO:0007669"/>
    <property type="project" value="UniProtKB-KW"/>
</dbReference>
<dbReference type="InterPro" id="IPR006560">
    <property type="entry name" value="AWS_dom"/>
</dbReference>
<dbReference type="InterPro" id="IPR003616">
    <property type="entry name" value="Post-SET_dom"/>
</dbReference>
<keyword evidence="6" id="KW-0949">S-adenosyl-L-methionine</keyword>